<dbReference type="VEuPathDB" id="FungiDB:BCV72DRAFT_336187"/>
<feature type="region of interest" description="Disordered" evidence="5">
    <location>
        <begin position="212"/>
        <end position="234"/>
    </location>
</feature>
<dbReference type="GO" id="GO:0008270">
    <property type="term" value="F:zinc ion binding"/>
    <property type="evidence" value="ECO:0007669"/>
    <property type="project" value="UniProtKB-KW"/>
</dbReference>
<dbReference type="InterPro" id="IPR011011">
    <property type="entry name" value="Znf_FYVE_PHD"/>
</dbReference>
<dbReference type="InterPro" id="IPR019787">
    <property type="entry name" value="Znf_PHD-finger"/>
</dbReference>
<evidence type="ECO:0000259" key="6">
    <source>
        <dbReference type="PROSITE" id="PS50016"/>
    </source>
</evidence>
<dbReference type="SMART" id="SM00249">
    <property type="entry name" value="PHD"/>
    <property type="match status" value="1"/>
</dbReference>
<evidence type="ECO:0000313" key="7">
    <source>
        <dbReference type="EMBL" id="ORE06050.1"/>
    </source>
</evidence>
<keyword evidence="3" id="KW-0862">Zinc</keyword>
<proteinExistence type="predicted"/>
<dbReference type="InterPro" id="IPR001965">
    <property type="entry name" value="Znf_PHD"/>
</dbReference>
<dbReference type="PROSITE" id="PS50016">
    <property type="entry name" value="ZF_PHD_2"/>
    <property type="match status" value="1"/>
</dbReference>
<reference evidence="7" key="1">
    <citation type="journal article" date="2016" name="Proc. Natl. Acad. Sci. U.S.A.">
        <title>Lipid metabolic changes in an early divergent fungus govern the establishment of a mutualistic symbiosis with endobacteria.</title>
        <authorList>
            <person name="Lastovetsky O.A."/>
            <person name="Gaspar M.L."/>
            <person name="Mondo S.J."/>
            <person name="LaButti K.M."/>
            <person name="Sandor L."/>
            <person name="Grigoriev I.V."/>
            <person name="Henry S.A."/>
            <person name="Pawlowska T.E."/>
        </authorList>
    </citation>
    <scope>NUCLEOTIDE SEQUENCE [LARGE SCALE GENOMIC DNA]</scope>
    <source>
        <strain evidence="7">ATCC 52814</strain>
    </source>
</reference>
<dbReference type="Gene3D" id="3.30.40.10">
    <property type="entry name" value="Zinc/RING finger domain, C3HC4 (zinc finger)"/>
    <property type="match status" value="1"/>
</dbReference>
<evidence type="ECO:0000256" key="5">
    <source>
        <dbReference type="SAM" id="MobiDB-lite"/>
    </source>
</evidence>
<sequence>MQPIIHLHINPSYNDKPTHMVQEGLAISPFITRVPFMETSSFISSLDETLATLPLHPYYISPFTVPSQASIEQEDAEQVDIENKLLNDVFFSPPAMMSPSSELGFSKVDDVSDLTELNMSLFERTSSICSSSSASEDEDYCVQDDNHTLFLCDFDLEAEQKSDQDNHSGIKRNINECTVSNRAIGRDAPCKKRKTKEKKSSATTLNAIPIQHSSDSKDEHQCHQQYEHSKSATAIDQKKNDTIVEPIARSSSSPTLYETFTKQNIDWCRYCGTTEGINWRPGPWGKRTLCNKHGCDYKGYGFACKLPRLDLTEYLKEPLAKRTRPILQLYCSVCQKKESWQNNRLIFCDGCPKSFHQKCFHHEISSSVLESDESWYCTDACSENITRKRVVIELSRKRLPLMRTPKNALLQSTSL</sequence>
<dbReference type="AlphaFoldDB" id="A0A1X0R214"/>
<name>A0A1X0R214_RHIZD</name>
<keyword evidence="1" id="KW-0479">Metal-binding</keyword>
<evidence type="ECO:0000256" key="2">
    <source>
        <dbReference type="ARBA" id="ARBA00022771"/>
    </source>
</evidence>
<dbReference type="SUPFAM" id="SSF57903">
    <property type="entry name" value="FYVE/PHD zinc finger"/>
    <property type="match status" value="1"/>
</dbReference>
<dbReference type="Pfam" id="PF00628">
    <property type="entry name" value="PHD"/>
    <property type="match status" value="1"/>
</dbReference>
<evidence type="ECO:0000256" key="1">
    <source>
        <dbReference type="ARBA" id="ARBA00022723"/>
    </source>
</evidence>
<gene>
    <name evidence="7" type="ORF">BCV72DRAFT_336187</name>
</gene>
<dbReference type="Proteomes" id="UP000242414">
    <property type="component" value="Unassembled WGS sequence"/>
</dbReference>
<accession>A0A1X0R214</accession>
<evidence type="ECO:0000256" key="4">
    <source>
        <dbReference type="PROSITE-ProRule" id="PRU00146"/>
    </source>
</evidence>
<evidence type="ECO:0000256" key="3">
    <source>
        <dbReference type="ARBA" id="ARBA00022833"/>
    </source>
</evidence>
<dbReference type="EMBL" id="KV921931">
    <property type="protein sequence ID" value="ORE06050.1"/>
    <property type="molecule type" value="Genomic_DNA"/>
</dbReference>
<keyword evidence="2 4" id="KW-0863">Zinc-finger</keyword>
<dbReference type="OrthoDB" id="5863171at2759"/>
<feature type="compositionally biased region" description="Basic and acidic residues" evidence="5">
    <location>
        <begin position="214"/>
        <end position="234"/>
    </location>
</feature>
<protein>
    <recommendedName>
        <fullName evidence="6">PHD-type domain-containing protein</fullName>
    </recommendedName>
</protein>
<feature type="domain" description="PHD-type" evidence="6">
    <location>
        <begin position="328"/>
        <end position="383"/>
    </location>
</feature>
<organism evidence="7">
    <name type="scientific">Rhizopus microsporus var. microsporus</name>
    <dbReference type="NCBI Taxonomy" id="86635"/>
    <lineage>
        <taxon>Eukaryota</taxon>
        <taxon>Fungi</taxon>
        <taxon>Fungi incertae sedis</taxon>
        <taxon>Mucoromycota</taxon>
        <taxon>Mucoromycotina</taxon>
        <taxon>Mucoromycetes</taxon>
        <taxon>Mucorales</taxon>
        <taxon>Mucorineae</taxon>
        <taxon>Rhizopodaceae</taxon>
        <taxon>Rhizopus</taxon>
    </lineage>
</organism>
<dbReference type="InterPro" id="IPR013083">
    <property type="entry name" value="Znf_RING/FYVE/PHD"/>
</dbReference>